<keyword evidence="3" id="KW-1185">Reference proteome</keyword>
<evidence type="ECO:0000313" key="2">
    <source>
        <dbReference type="EMBL" id="KAI7724489.1"/>
    </source>
</evidence>
<protein>
    <submittedName>
        <fullName evidence="2">Uncharacterized protein</fullName>
    </submittedName>
</protein>
<dbReference type="Proteomes" id="UP001206925">
    <property type="component" value="Unassembled WGS sequence"/>
</dbReference>
<comment type="caution">
    <text evidence="2">The sequence shown here is derived from an EMBL/GenBank/DDBJ whole genome shotgun (WGS) entry which is preliminary data.</text>
</comment>
<feature type="region of interest" description="Disordered" evidence="1">
    <location>
        <begin position="1"/>
        <end position="25"/>
    </location>
</feature>
<feature type="compositionally biased region" description="Polar residues" evidence="1">
    <location>
        <begin position="1"/>
        <end position="10"/>
    </location>
</feature>
<name>A0AAD5BLQ8_AMBAR</name>
<dbReference type="InterPro" id="IPR008949">
    <property type="entry name" value="Isoprenoid_synthase_dom_sf"/>
</dbReference>
<evidence type="ECO:0000313" key="3">
    <source>
        <dbReference type="Proteomes" id="UP001206925"/>
    </source>
</evidence>
<accession>A0AAD5BLQ8</accession>
<reference evidence="2" key="1">
    <citation type="submission" date="2022-06" db="EMBL/GenBank/DDBJ databases">
        <title>Uncovering the hologenomic basis of an extraordinary plant invasion.</title>
        <authorList>
            <person name="Bieker V.C."/>
            <person name="Martin M.D."/>
            <person name="Gilbert T."/>
            <person name="Hodgins K."/>
            <person name="Battlay P."/>
            <person name="Petersen B."/>
            <person name="Wilson J."/>
        </authorList>
    </citation>
    <scope>NUCLEOTIDE SEQUENCE</scope>
    <source>
        <strain evidence="2">AA19_3_7</strain>
        <tissue evidence="2">Leaf</tissue>
    </source>
</reference>
<proteinExistence type="predicted"/>
<gene>
    <name evidence="2" type="ORF">M8C21_024508</name>
</gene>
<dbReference type="AlphaFoldDB" id="A0AAD5BLQ8"/>
<dbReference type="EMBL" id="JAMZMK010012209">
    <property type="protein sequence ID" value="KAI7724489.1"/>
    <property type="molecule type" value="Genomic_DNA"/>
</dbReference>
<organism evidence="2 3">
    <name type="scientific">Ambrosia artemisiifolia</name>
    <name type="common">Common ragweed</name>
    <dbReference type="NCBI Taxonomy" id="4212"/>
    <lineage>
        <taxon>Eukaryota</taxon>
        <taxon>Viridiplantae</taxon>
        <taxon>Streptophyta</taxon>
        <taxon>Embryophyta</taxon>
        <taxon>Tracheophyta</taxon>
        <taxon>Spermatophyta</taxon>
        <taxon>Magnoliopsida</taxon>
        <taxon>eudicotyledons</taxon>
        <taxon>Gunneridae</taxon>
        <taxon>Pentapetalae</taxon>
        <taxon>asterids</taxon>
        <taxon>campanulids</taxon>
        <taxon>Asterales</taxon>
        <taxon>Asteraceae</taxon>
        <taxon>Asteroideae</taxon>
        <taxon>Heliantheae alliance</taxon>
        <taxon>Heliantheae</taxon>
        <taxon>Ambrosia</taxon>
    </lineage>
</organism>
<dbReference type="Gene3D" id="1.10.600.10">
    <property type="entry name" value="Farnesyl Diphosphate Synthase"/>
    <property type="match status" value="1"/>
</dbReference>
<evidence type="ECO:0000256" key="1">
    <source>
        <dbReference type="SAM" id="MobiDB-lite"/>
    </source>
</evidence>
<sequence length="83" mass="9405">MASTEANNVPQAHAQRDTEPVRPLANFPPSIWGDRFLSFSLDNAQLEAYAKAMEQPKEELRRLISNPAMDLNDKLSTFIKQEC</sequence>